<gene>
    <name evidence="1" type="primary">PEX11A</name>
</gene>
<reference evidence="1" key="1">
    <citation type="submission" date="2025-08" db="UniProtKB">
        <authorList>
            <consortium name="Ensembl"/>
        </authorList>
    </citation>
    <scope>IDENTIFICATION</scope>
</reference>
<accession>A0A2K5S8N8</accession>
<evidence type="ECO:0000313" key="1">
    <source>
        <dbReference type="Ensembl" id="ENSCCAP00000036752.1"/>
    </source>
</evidence>
<proteinExistence type="predicted"/>
<sequence length="39" mass="4516">MDAFIRFTNQTQGRDRLFRVQTRQCGTCCAGNRAEHSCH</sequence>
<organism evidence="1 2">
    <name type="scientific">Cebus imitator</name>
    <name type="common">Panamanian white-faced capuchin</name>
    <name type="synonym">Cebus capucinus imitator</name>
    <dbReference type="NCBI Taxonomy" id="2715852"/>
    <lineage>
        <taxon>Eukaryota</taxon>
        <taxon>Metazoa</taxon>
        <taxon>Chordata</taxon>
        <taxon>Craniata</taxon>
        <taxon>Vertebrata</taxon>
        <taxon>Euteleostomi</taxon>
        <taxon>Mammalia</taxon>
        <taxon>Eutheria</taxon>
        <taxon>Euarchontoglires</taxon>
        <taxon>Primates</taxon>
        <taxon>Haplorrhini</taxon>
        <taxon>Platyrrhini</taxon>
        <taxon>Cebidae</taxon>
        <taxon>Cebinae</taxon>
        <taxon>Cebus</taxon>
    </lineage>
</organism>
<evidence type="ECO:0000313" key="2">
    <source>
        <dbReference type="Proteomes" id="UP000233040"/>
    </source>
</evidence>
<dbReference type="GeneTree" id="ENSGT00390000014273"/>
<dbReference type="Proteomes" id="UP000233040">
    <property type="component" value="Unassembled WGS sequence"/>
</dbReference>
<dbReference type="Ensembl" id="ENSCCAT00000054539.1">
    <property type="protein sequence ID" value="ENSCCAP00000036752.1"/>
    <property type="gene ID" value="ENSCCAG00000036277.1"/>
</dbReference>
<reference evidence="1" key="2">
    <citation type="submission" date="2025-09" db="UniProtKB">
        <authorList>
            <consortium name="Ensembl"/>
        </authorList>
    </citation>
    <scope>IDENTIFICATION</scope>
</reference>
<keyword evidence="2" id="KW-1185">Reference proteome</keyword>
<dbReference type="AlphaFoldDB" id="A0A2K5S8N8"/>
<protein>
    <submittedName>
        <fullName evidence="1">Peroxisomal biogenesis factor 11 alpha</fullName>
    </submittedName>
</protein>
<name>A0A2K5S8N8_CEBIM</name>